<feature type="compositionally biased region" description="Acidic residues" evidence="1">
    <location>
        <begin position="21"/>
        <end position="37"/>
    </location>
</feature>
<dbReference type="PANTHER" id="PTHR31973:SF187">
    <property type="entry name" value="MUTATOR TRANSPOSASE MUDRA PROTEIN"/>
    <property type="match status" value="1"/>
</dbReference>
<evidence type="ECO:0000313" key="5">
    <source>
        <dbReference type="RefSeq" id="XP_039134942.1"/>
    </source>
</evidence>
<dbReference type="InterPro" id="IPR004332">
    <property type="entry name" value="Transposase_MuDR"/>
</dbReference>
<feature type="compositionally biased region" description="Acidic residues" evidence="1">
    <location>
        <begin position="73"/>
        <end position="85"/>
    </location>
</feature>
<sequence length="479" mass="55770">MSDMEGVLNSNVQSLPHVEEEFVDSDYDMSSGDEDYQEVMNEQREKSRGKQAGDLSFAQASCVTQGVGGGDVSESENDESDELLTESDSNGEGHIRFAEFNEEKELYNPRLRVGMVFRDFDQLKKACRNWGIKHRFQLWFPQNDKKRVICACHNKKCSFRIYAAHMSKDNPSVQIKSANLDHSCGKVFSNFHVTSRWLATKYFDKFKADPNWSYNGIIKQVKDDQGITISHMKAWRTKNLAMRWVNGDEAEQYTKLSMYAAELRQSNPGTTVILWRDEGVFQGFYVCLKPLKDAFWSGCRPFIGFDGCLLKGIYGGQVLSAIGIDPNDCIFPLAYAVVLTESRQTWTWFMELLRDDLEIWNSKYITIMSDRQKGLKRAVEDIFPDAEHRNCVRHIYTNFREKFKGKTLKDYLWNAARATYVQRFNYWLGEIEKESLEARRWLDHQDRPHASWTRYILDARDKGIITMLEMIKMKSMRRI</sequence>
<evidence type="ECO:0000256" key="1">
    <source>
        <dbReference type="SAM" id="MobiDB-lite"/>
    </source>
</evidence>
<dbReference type="RefSeq" id="XP_039134942.1">
    <property type="nucleotide sequence ID" value="XM_039279008.1"/>
</dbReference>
<feature type="region of interest" description="Disordered" evidence="1">
    <location>
        <begin position="1"/>
        <end position="89"/>
    </location>
</feature>
<dbReference type="PANTHER" id="PTHR31973">
    <property type="entry name" value="POLYPROTEIN, PUTATIVE-RELATED"/>
    <property type="match status" value="1"/>
</dbReference>
<reference evidence="5" key="1">
    <citation type="submission" date="2025-08" db="UniProtKB">
        <authorList>
            <consortium name="RefSeq"/>
        </authorList>
    </citation>
    <scope>IDENTIFICATION</scope>
</reference>
<dbReference type="InterPro" id="IPR018289">
    <property type="entry name" value="MULE_transposase_dom"/>
</dbReference>
<protein>
    <submittedName>
        <fullName evidence="5">Uncharacterized protein LOC120272244</fullName>
    </submittedName>
</protein>
<dbReference type="AlphaFoldDB" id="A0AB40C5P8"/>
<evidence type="ECO:0000259" key="3">
    <source>
        <dbReference type="Pfam" id="PF10551"/>
    </source>
</evidence>
<evidence type="ECO:0000313" key="4">
    <source>
        <dbReference type="Proteomes" id="UP001515500"/>
    </source>
</evidence>
<keyword evidence="4" id="KW-1185">Reference proteome</keyword>
<name>A0AB40C5P8_DIOCR</name>
<feature type="domain" description="MULE transposase" evidence="3">
    <location>
        <begin position="303"/>
        <end position="398"/>
    </location>
</feature>
<proteinExistence type="predicted"/>
<dbReference type="Pfam" id="PF03108">
    <property type="entry name" value="DBD_Tnp_Mut"/>
    <property type="match status" value="1"/>
</dbReference>
<feature type="domain" description="Transposase MuDR plant" evidence="2">
    <location>
        <begin position="110"/>
        <end position="169"/>
    </location>
</feature>
<gene>
    <name evidence="5" type="primary">LOC120272244</name>
</gene>
<accession>A0AB40C5P8</accession>
<dbReference type="Proteomes" id="UP001515500">
    <property type="component" value="Chromosome 11"/>
</dbReference>
<dbReference type="Pfam" id="PF10551">
    <property type="entry name" value="MULE"/>
    <property type="match status" value="1"/>
</dbReference>
<evidence type="ECO:0000259" key="2">
    <source>
        <dbReference type="Pfam" id="PF03108"/>
    </source>
</evidence>
<dbReference type="GeneID" id="120272244"/>
<organism evidence="4 5">
    <name type="scientific">Dioscorea cayennensis subsp. rotundata</name>
    <name type="common">White Guinea yam</name>
    <name type="synonym">Dioscorea rotundata</name>
    <dbReference type="NCBI Taxonomy" id="55577"/>
    <lineage>
        <taxon>Eukaryota</taxon>
        <taxon>Viridiplantae</taxon>
        <taxon>Streptophyta</taxon>
        <taxon>Embryophyta</taxon>
        <taxon>Tracheophyta</taxon>
        <taxon>Spermatophyta</taxon>
        <taxon>Magnoliopsida</taxon>
        <taxon>Liliopsida</taxon>
        <taxon>Dioscoreales</taxon>
        <taxon>Dioscoreaceae</taxon>
        <taxon>Dioscorea</taxon>
    </lineage>
</organism>